<comment type="caution">
    <text evidence="2">The sequence shown here is derived from an EMBL/GenBank/DDBJ whole genome shotgun (WGS) entry which is preliminary data.</text>
</comment>
<reference evidence="2 3" key="1">
    <citation type="submission" date="2019-06" db="EMBL/GenBank/DDBJ databases">
        <title>Flavobacterium sp. MaA-Y11 from geoumgang.</title>
        <authorList>
            <person name="Jeong S."/>
        </authorList>
    </citation>
    <scope>NUCLEOTIDE SEQUENCE [LARGE SCALE GENOMIC DNA]</scope>
    <source>
        <strain evidence="2 3">MaA-Y11</strain>
    </source>
</reference>
<protein>
    <submittedName>
        <fullName evidence="2">YARHG domain-containing protein</fullName>
    </submittedName>
</protein>
<sequence>MFEQISSQMKKYLVFFLLISLTINAQNLKDCSKCSSEIIKESSIVNLEASSLKLLKNEIYARKGYTFSNEEYANHFKQFSWYMPSGNNNAIAFSDIEQKNISILAKKISEISQSNLNSEPNSKYKTLSEEKIKEIFTNEKRKELGINFSIWKVYDYQDKSGKYYLVLTEDKINPSKEGNFNNAVKALNFKVENNILTKTFETNDYKQEQEESIWFWTKYVYVEDFDQDGIIEPMLFYGTNGYNGYDDGRIKILTYYKGQKIAIRIQNGVLDDERNFSVDASFYNLPKTIQNKIVEQMNKMVENGHSILPYGWQKKMAKKMTFIKE</sequence>
<dbReference type="InterPro" id="IPR025582">
    <property type="entry name" value="YARHG_dom"/>
</dbReference>
<dbReference type="NCBIfam" id="NF046077">
    <property type="entry name" value="LPS_M949_RS01915"/>
    <property type="match status" value="1"/>
</dbReference>
<keyword evidence="3" id="KW-1185">Reference proteome</keyword>
<dbReference type="AlphaFoldDB" id="A0A501Q5T9"/>
<dbReference type="InterPro" id="IPR058148">
    <property type="entry name" value="M949_RS01915-like_dom"/>
</dbReference>
<evidence type="ECO:0000313" key="2">
    <source>
        <dbReference type="EMBL" id="TPD68299.1"/>
    </source>
</evidence>
<dbReference type="Pfam" id="PF13308">
    <property type="entry name" value="YARHG"/>
    <property type="match status" value="1"/>
</dbReference>
<evidence type="ECO:0000313" key="3">
    <source>
        <dbReference type="Proteomes" id="UP000319175"/>
    </source>
</evidence>
<dbReference type="Proteomes" id="UP000319175">
    <property type="component" value="Unassembled WGS sequence"/>
</dbReference>
<name>A0A501Q5T9_9FLAO</name>
<organism evidence="2 3">
    <name type="scientific">Flavobacterium microcysteis</name>
    <dbReference type="NCBI Taxonomy" id="2596891"/>
    <lineage>
        <taxon>Bacteria</taxon>
        <taxon>Pseudomonadati</taxon>
        <taxon>Bacteroidota</taxon>
        <taxon>Flavobacteriia</taxon>
        <taxon>Flavobacteriales</taxon>
        <taxon>Flavobacteriaceae</taxon>
        <taxon>Flavobacterium</taxon>
    </lineage>
</organism>
<feature type="domain" description="YARHG" evidence="1">
    <location>
        <begin position="27"/>
        <end position="109"/>
    </location>
</feature>
<evidence type="ECO:0000259" key="1">
    <source>
        <dbReference type="SMART" id="SM01324"/>
    </source>
</evidence>
<proteinExistence type="predicted"/>
<dbReference type="SMART" id="SM01324">
    <property type="entry name" value="YARHG"/>
    <property type="match status" value="1"/>
</dbReference>
<gene>
    <name evidence="2" type="ORF">FJA49_09530</name>
</gene>
<dbReference type="EMBL" id="VFJE01000054">
    <property type="protein sequence ID" value="TPD68299.1"/>
    <property type="molecule type" value="Genomic_DNA"/>
</dbReference>
<accession>A0A501Q5T9</accession>
<dbReference type="InterPro" id="IPR038434">
    <property type="entry name" value="YARHG_sf"/>
</dbReference>
<dbReference type="Gene3D" id="1.20.58.1690">
    <property type="match status" value="1"/>
</dbReference>